<name>A0ABZ2XUI1_9RHOB</name>
<evidence type="ECO:0000313" key="2">
    <source>
        <dbReference type="Proteomes" id="UP001623232"/>
    </source>
</evidence>
<dbReference type="InterPro" id="IPR023214">
    <property type="entry name" value="HAD_sf"/>
</dbReference>
<dbReference type="InterPro" id="IPR050155">
    <property type="entry name" value="HAD-like_hydrolase_sf"/>
</dbReference>
<dbReference type="PANTHER" id="PTHR43434">
    <property type="entry name" value="PHOSPHOGLYCOLATE PHOSPHATASE"/>
    <property type="match status" value="1"/>
</dbReference>
<evidence type="ECO:0000313" key="1">
    <source>
        <dbReference type="EMBL" id="WZK89756.1"/>
    </source>
</evidence>
<dbReference type="Proteomes" id="UP001623232">
    <property type="component" value="Chromosome"/>
</dbReference>
<protein>
    <submittedName>
        <fullName evidence="1">HAD-IA family hydrolase</fullName>
    </submittedName>
</protein>
<dbReference type="InterPro" id="IPR006439">
    <property type="entry name" value="HAD-SF_hydro_IA"/>
</dbReference>
<keyword evidence="2" id="KW-1185">Reference proteome</keyword>
<dbReference type="Gene3D" id="3.40.50.1000">
    <property type="entry name" value="HAD superfamily/HAD-like"/>
    <property type="match status" value="1"/>
</dbReference>
<accession>A0ABZ2XUI1</accession>
<dbReference type="PANTHER" id="PTHR43434:SF13">
    <property type="entry name" value="PHOSPHOGLYCOLATE PHOSPHATASE"/>
    <property type="match status" value="1"/>
</dbReference>
<dbReference type="GO" id="GO:0016787">
    <property type="term" value="F:hydrolase activity"/>
    <property type="evidence" value="ECO:0007669"/>
    <property type="project" value="UniProtKB-KW"/>
</dbReference>
<dbReference type="InterPro" id="IPR041492">
    <property type="entry name" value="HAD_2"/>
</dbReference>
<dbReference type="NCBIfam" id="TIGR01549">
    <property type="entry name" value="HAD-SF-IA-v1"/>
    <property type="match status" value="1"/>
</dbReference>
<dbReference type="SUPFAM" id="SSF56784">
    <property type="entry name" value="HAD-like"/>
    <property type="match status" value="1"/>
</dbReference>
<dbReference type="Pfam" id="PF13419">
    <property type="entry name" value="HAD_2"/>
    <property type="match status" value="1"/>
</dbReference>
<dbReference type="InterPro" id="IPR036412">
    <property type="entry name" value="HAD-like_sf"/>
</dbReference>
<gene>
    <name evidence="1" type="ORF">QEZ52_04190</name>
</gene>
<dbReference type="InterPro" id="IPR023198">
    <property type="entry name" value="PGP-like_dom2"/>
</dbReference>
<proteinExistence type="predicted"/>
<dbReference type="RefSeq" id="WP_406648196.1">
    <property type="nucleotide sequence ID" value="NZ_CP123584.1"/>
</dbReference>
<dbReference type="Gene3D" id="1.10.150.240">
    <property type="entry name" value="Putative phosphatase, domain 2"/>
    <property type="match status" value="1"/>
</dbReference>
<organism evidence="1 2">
    <name type="scientific">Aliisedimentitalea scapharcae</name>
    <dbReference type="NCBI Taxonomy" id="1524259"/>
    <lineage>
        <taxon>Bacteria</taxon>
        <taxon>Pseudomonadati</taxon>
        <taxon>Pseudomonadota</taxon>
        <taxon>Alphaproteobacteria</taxon>
        <taxon>Rhodobacterales</taxon>
        <taxon>Roseobacteraceae</taxon>
        <taxon>Aliisedimentitalea</taxon>
    </lineage>
</organism>
<reference evidence="1 2" key="1">
    <citation type="submission" date="2023-04" db="EMBL/GenBank/DDBJ databases">
        <title>Complete genome sequence of Alisedimentitalea scapharcae.</title>
        <authorList>
            <person name="Rong J.-C."/>
            <person name="Yi M.-L."/>
            <person name="Zhao Q."/>
        </authorList>
    </citation>
    <scope>NUCLEOTIDE SEQUENCE [LARGE SCALE GENOMIC DNA]</scope>
    <source>
        <strain evidence="1 2">KCTC 42119</strain>
    </source>
</reference>
<keyword evidence="1" id="KW-0378">Hydrolase</keyword>
<dbReference type="EMBL" id="CP123584">
    <property type="protein sequence ID" value="WZK89756.1"/>
    <property type="molecule type" value="Genomic_DNA"/>
</dbReference>
<sequence>MIIFDFDGVLADSLTTCLAACTKAAHAQGVDLKLTRDAFATLDPLTFEALAERHNLEPVQFAQDVAQTVSGCAQPSPLFGGVAQSLTTLAKDHDLAVVSASHSDVIRTVLATQGLDLLMFRIIGGDTPGQKSEKISGLIALRSDGPHIMVGDASSDIQAARTAGISVIAVAWGWQTPEHLRSFAPDAMAETPAELCRVCLELLNPQGEQS</sequence>